<dbReference type="GO" id="GO:0003700">
    <property type="term" value="F:DNA-binding transcription factor activity"/>
    <property type="evidence" value="ECO:0007669"/>
    <property type="project" value="TreeGrafter"/>
</dbReference>
<keyword evidence="2 4" id="KW-0238">DNA-binding</keyword>
<reference evidence="7 9" key="2">
    <citation type="submission" date="2020-08" db="EMBL/GenBank/DDBJ databases">
        <title>Sequencing the genomes of 1000 actinobacteria strains.</title>
        <authorList>
            <person name="Klenk H.-P."/>
        </authorList>
    </citation>
    <scope>NUCLEOTIDE SEQUENCE [LARGE SCALE GENOMIC DNA]</scope>
    <source>
        <strain evidence="7 9">DSM 9581</strain>
    </source>
</reference>
<dbReference type="InterPro" id="IPR009057">
    <property type="entry name" value="Homeodomain-like_sf"/>
</dbReference>
<evidence type="ECO:0000313" key="8">
    <source>
        <dbReference type="Proteomes" id="UP000321723"/>
    </source>
</evidence>
<dbReference type="Proteomes" id="UP000321723">
    <property type="component" value="Unassembled WGS sequence"/>
</dbReference>
<dbReference type="SUPFAM" id="SSF46689">
    <property type="entry name" value="Homeodomain-like"/>
    <property type="match status" value="1"/>
</dbReference>
<keyword evidence="8" id="KW-1185">Reference proteome</keyword>
<evidence type="ECO:0000256" key="4">
    <source>
        <dbReference type="PROSITE-ProRule" id="PRU00335"/>
    </source>
</evidence>
<dbReference type="InterPro" id="IPR036271">
    <property type="entry name" value="Tet_transcr_reg_TetR-rel_C_sf"/>
</dbReference>
<evidence type="ECO:0000256" key="3">
    <source>
        <dbReference type="ARBA" id="ARBA00023163"/>
    </source>
</evidence>
<gene>
    <name evidence="6" type="ORF">CHO01_20690</name>
    <name evidence="7" type="ORF">HNR08_000859</name>
</gene>
<dbReference type="Gene3D" id="1.10.357.10">
    <property type="entry name" value="Tetracycline Repressor, domain 2"/>
    <property type="match status" value="1"/>
</dbReference>
<evidence type="ECO:0000313" key="7">
    <source>
        <dbReference type="EMBL" id="MBB5472123.1"/>
    </source>
</evidence>
<feature type="domain" description="HTH tetR-type" evidence="5">
    <location>
        <begin position="22"/>
        <end position="82"/>
    </location>
</feature>
<evidence type="ECO:0000313" key="9">
    <source>
        <dbReference type="Proteomes" id="UP000564629"/>
    </source>
</evidence>
<dbReference type="SUPFAM" id="SSF48498">
    <property type="entry name" value="Tetracyclin repressor-like, C-terminal domain"/>
    <property type="match status" value="1"/>
</dbReference>
<protein>
    <submittedName>
        <fullName evidence="7">AcrR family transcriptional regulator</fullName>
    </submittedName>
    <submittedName>
        <fullName evidence="6">TetR family transcriptional regulator</fullName>
    </submittedName>
</protein>
<evidence type="ECO:0000256" key="1">
    <source>
        <dbReference type="ARBA" id="ARBA00023015"/>
    </source>
</evidence>
<evidence type="ECO:0000256" key="2">
    <source>
        <dbReference type="ARBA" id="ARBA00023125"/>
    </source>
</evidence>
<evidence type="ECO:0000259" key="5">
    <source>
        <dbReference type="PROSITE" id="PS50977"/>
    </source>
</evidence>
<comment type="caution">
    <text evidence="6">The sequence shown here is derived from an EMBL/GenBank/DDBJ whole genome shotgun (WGS) entry which is preliminary data.</text>
</comment>
<dbReference type="Pfam" id="PF00440">
    <property type="entry name" value="TetR_N"/>
    <property type="match status" value="1"/>
</dbReference>
<dbReference type="PRINTS" id="PR00455">
    <property type="entry name" value="HTHTETR"/>
</dbReference>
<proteinExistence type="predicted"/>
<organism evidence="6 8">
    <name type="scientific">Cellulomonas hominis</name>
    <dbReference type="NCBI Taxonomy" id="156981"/>
    <lineage>
        <taxon>Bacteria</taxon>
        <taxon>Bacillati</taxon>
        <taxon>Actinomycetota</taxon>
        <taxon>Actinomycetes</taxon>
        <taxon>Micrococcales</taxon>
        <taxon>Cellulomonadaceae</taxon>
        <taxon>Cellulomonas</taxon>
    </lineage>
</organism>
<dbReference type="PANTHER" id="PTHR30055:SF234">
    <property type="entry name" value="HTH-TYPE TRANSCRIPTIONAL REGULATOR BETI"/>
    <property type="match status" value="1"/>
</dbReference>
<dbReference type="RefSeq" id="WP_221286309.1">
    <property type="nucleotide sequence ID" value="NZ_BJVQ01000026.1"/>
</dbReference>
<dbReference type="EMBL" id="BJVQ01000026">
    <property type="protein sequence ID" value="GEL46953.1"/>
    <property type="molecule type" value="Genomic_DNA"/>
</dbReference>
<dbReference type="GO" id="GO:0000976">
    <property type="term" value="F:transcription cis-regulatory region binding"/>
    <property type="evidence" value="ECO:0007669"/>
    <property type="project" value="TreeGrafter"/>
</dbReference>
<dbReference type="PANTHER" id="PTHR30055">
    <property type="entry name" value="HTH-TYPE TRANSCRIPTIONAL REGULATOR RUTR"/>
    <property type="match status" value="1"/>
</dbReference>
<feature type="DNA-binding region" description="H-T-H motif" evidence="4">
    <location>
        <begin position="45"/>
        <end position="64"/>
    </location>
</feature>
<dbReference type="Proteomes" id="UP000564629">
    <property type="component" value="Unassembled WGS sequence"/>
</dbReference>
<dbReference type="AlphaFoldDB" id="A0A511FCM0"/>
<dbReference type="InterPro" id="IPR050109">
    <property type="entry name" value="HTH-type_TetR-like_transc_reg"/>
</dbReference>
<keyword evidence="1" id="KW-0805">Transcription regulation</keyword>
<name>A0A511FCM0_9CELL</name>
<dbReference type="PROSITE" id="PS50977">
    <property type="entry name" value="HTH_TETR_2"/>
    <property type="match status" value="1"/>
</dbReference>
<evidence type="ECO:0000313" key="6">
    <source>
        <dbReference type="EMBL" id="GEL46953.1"/>
    </source>
</evidence>
<dbReference type="InterPro" id="IPR001647">
    <property type="entry name" value="HTH_TetR"/>
</dbReference>
<sequence length="207" mass="22677">MPQPTPATAYSPRTTRTRMSASQRLTQILTVSAGLIAERGFRGLTLRDVALECGITEGGVLHHVGSKEQLLVAVLEYRDALDLAQLADLLGVEADVFDSGREAPVGLRELCAALVRRNARQPEIVRLYTVLNGESLDPAHPAHEYFLTRERWALDLFASAARGPEGEQQALQVLAAMDGLQLRWLRDLEGIDLVAEWDAIAGRLIAD</sequence>
<dbReference type="EMBL" id="JACHDN010000001">
    <property type="protein sequence ID" value="MBB5472123.1"/>
    <property type="molecule type" value="Genomic_DNA"/>
</dbReference>
<keyword evidence="3" id="KW-0804">Transcription</keyword>
<reference evidence="6 8" key="1">
    <citation type="submission" date="2019-07" db="EMBL/GenBank/DDBJ databases">
        <title>Whole genome shotgun sequence of Cellulomonas hominis NBRC 16055.</title>
        <authorList>
            <person name="Hosoyama A."/>
            <person name="Uohara A."/>
            <person name="Ohji S."/>
            <person name="Ichikawa N."/>
        </authorList>
    </citation>
    <scope>NUCLEOTIDE SEQUENCE [LARGE SCALE GENOMIC DNA]</scope>
    <source>
        <strain evidence="6 8">NBRC 16055</strain>
    </source>
</reference>
<accession>A0A511FCM0</accession>